<dbReference type="AlphaFoldDB" id="A0A382FWM9"/>
<gene>
    <name evidence="2" type="ORF">METZ01_LOCUS220292</name>
</gene>
<accession>A0A382FWM9</accession>
<sequence length="332" mass="36970">MAEIVLGIASSHAPQLEMVPERWREYGDRSRTQNEHWYQGKTYSYGDLVEIRSPENFEKEMSESTFSSRFNACQTAITHIAETYNGINPDVCVILGDDQHELFQDDHMPGFAIYHGESVEDMPRGTGPGPQSFTDAVIGNRPSGSVMQPTDPQLGLHLIESMVAAEFDVARSNKLPVSRSDGHIGHAFYYFYRRLMDNKATPNVPVMVNTYYPPNAPTAARCYKFGQALGHAIQDWDTNKRVAIMASGGLSHTVIEEDLDTRIIEGLMSGDTEKLLDYPDERFRAGTSEIKNWIALAGAMSVMGTTMNLVDYVPCYRTEAGNGCAMGFGEWV</sequence>
<dbReference type="InterPro" id="IPR004183">
    <property type="entry name" value="Xdiol_dOase_suB"/>
</dbReference>
<proteinExistence type="predicted"/>
<feature type="domain" description="Extradiol ring-cleavage dioxygenase class III enzyme subunit B" evidence="1">
    <location>
        <begin position="77"/>
        <end position="302"/>
    </location>
</feature>
<protein>
    <recommendedName>
        <fullName evidence="1">Extradiol ring-cleavage dioxygenase class III enzyme subunit B domain-containing protein</fullName>
    </recommendedName>
</protein>
<organism evidence="2">
    <name type="scientific">marine metagenome</name>
    <dbReference type="NCBI Taxonomy" id="408172"/>
    <lineage>
        <taxon>unclassified sequences</taxon>
        <taxon>metagenomes</taxon>
        <taxon>ecological metagenomes</taxon>
    </lineage>
</organism>
<evidence type="ECO:0000259" key="1">
    <source>
        <dbReference type="Pfam" id="PF02900"/>
    </source>
</evidence>
<dbReference type="GO" id="GO:0008198">
    <property type="term" value="F:ferrous iron binding"/>
    <property type="evidence" value="ECO:0007669"/>
    <property type="project" value="InterPro"/>
</dbReference>
<evidence type="ECO:0000313" key="2">
    <source>
        <dbReference type="EMBL" id="SVB67438.1"/>
    </source>
</evidence>
<dbReference type="EMBL" id="UINC01052283">
    <property type="protein sequence ID" value="SVB67438.1"/>
    <property type="molecule type" value="Genomic_DNA"/>
</dbReference>
<name>A0A382FWM9_9ZZZZ</name>
<dbReference type="Gene3D" id="3.40.830.10">
    <property type="entry name" value="LigB-like"/>
    <property type="match status" value="1"/>
</dbReference>
<dbReference type="Pfam" id="PF02900">
    <property type="entry name" value="LigB"/>
    <property type="match status" value="1"/>
</dbReference>
<dbReference type="SUPFAM" id="SSF53213">
    <property type="entry name" value="LigB-like"/>
    <property type="match status" value="1"/>
</dbReference>
<dbReference type="GO" id="GO:0016702">
    <property type="term" value="F:oxidoreductase activity, acting on single donors with incorporation of molecular oxygen, incorporation of two atoms of oxygen"/>
    <property type="evidence" value="ECO:0007669"/>
    <property type="project" value="UniProtKB-ARBA"/>
</dbReference>
<reference evidence="2" key="1">
    <citation type="submission" date="2018-05" db="EMBL/GenBank/DDBJ databases">
        <authorList>
            <person name="Lanie J.A."/>
            <person name="Ng W.-L."/>
            <person name="Kazmierczak K.M."/>
            <person name="Andrzejewski T.M."/>
            <person name="Davidsen T.M."/>
            <person name="Wayne K.J."/>
            <person name="Tettelin H."/>
            <person name="Glass J.I."/>
            <person name="Rusch D."/>
            <person name="Podicherti R."/>
            <person name="Tsui H.-C.T."/>
            <person name="Winkler M.E."/>
        </authorList>
    </citation>
    <scope>NUCLEOTIDE SEQUENCE</scope>
</reference>